<organism evidence="1 2">
    <name type="scientific">Cricetulus griseus</name>
    <name type="common">Chinese hamster</name>
    <name type="synonym">Cricetulus barabensis griseus</name>
    <dbReference type="NCBI Taxonomy" id="10029"/>
    <lineage>
        <taxon>Eukaryota</taxon>
        <taxon>Metazoa</taxon>
        <taxon>Chordata</taxon>
        <taxon>Craniata</taxon>
        <taxon>Vertebrata</taxon>
        <taxon>Euteleostomi</taxon>
        <taxon>Mammalia</taxon>
        <taxon>Eutheria</taxon>
        <taxon>Euarchontoglires</taxon>
        <taxon>Glires</taxon>
        <taxon>Rodentia</taxon>
        <taxon>Myomorpha</taxon>
        <taxon>Muroidea</taxon>
        <taxon>Cricetidae</taxon>
        <taxon>Cricetinae</taxon>
        <taxon>Cricetulus</taxon>
    </lineage>
</organism>
<protein>
    <submittedName>
        <fullName evidence="1">Uncharacterized protein</fullName>
    </submittedName>
</protein>
<evidence type="ECO:0000313" key="2">
    <source>
        <dbReference type="Proteomes" id="UP000001075"/>
    </source>
</evidence>
<gene>
    <name evidence="1" type="ORF">I79_018686</name>
</gene>
<accession>G3I5E1</accession>
<reference evidence="2" key="1">
    <citation type="journal article" date="2011" name="Nat. Biotechnol.">
        <title>The genomic sequence of the Chinese hamster ovary (CHO)-K1 cell line.</title>
        <authorList>
            <person name="Xu X."/>
            <person name="Nagarajan H."/>
            <person name="Lewis N.E."/>
            <person name="Pan S."/>
            <person name="Cai Z."/>
            <person name="Liu X."/>
            <person name="Chen W."/>
            <person name="Xie M."/>
            <person name="Wang W."/>
            <person name="Hammond S."/>
            <person name="Andersen M.R."/>
            <person name="Neff N."/>
            <person name="Passarelli B."/>
            <person name="Koh W."/>
            <person name="Fan H.C."/>
            <person name="Wang J."/>
            <person name="Gui Y."/>
            <person name="Lee K.H."/>
            <person name="Betenbaugh M.J."/>
            <person name="Quake S.R."/>
            <person name="Famili I."/>
            <person name="Palsson B.O."/>
            <person name="Wang J."/>
        </authorList>
    </citation>
    <scope>NUCLEOTIDE SEQUENCE [LARGE SCALE GENOMIC DNA]</scope>
    <source>
        <strain evidence="2">CHO K1 cell line</strain>
    </source>
</reference>
<dbReference type="AlphaFoldDB" id="G3I5E1"/>
<evidence type="ECO:0000313" key="1">
    <source>
        <dbReference type="EMBL" id="EGW00458.1"/>
    </source>
</evidence>
<name>G3I5E1_CRIGR</name>
<sequence length="58" mass="6391">MNEPFLAAFNTSLKRTSLNGERQATSFSQYSENIKTPSTKEAETVTSPVQAEFDCSVT</sequence>
<dbReference type="Proteomes" id="UP000001075">
    <property type="component" value="Unassembled WGS sequence"/>
</dbReference>
<proteinExistence type="predicted"/>
<dbReference type="EMBL" id="JH001295">
    <property type="protein sequence ID" value="EGW00458.1"/>
    <property type="molecule type" value="Genomic_DNA"/>
</dbReference>
<dbReference type="InParanoid" id="G3I5E1"/>